<proteinExistence type="predicted"/>
<dbReference type="Gene3D" id="3.10.180.10">
    <property type="entry name" value="2,3-Dihydroxybiphenyl 1,2-Dioxygenase, domain 1"/>
    <property type="match status" value="1"/>
</dbReference>
<dbReference type="InterPro" id="IPR004360">
    <property type="entry name" value="Glyas_Fos-R_dOase_dom"/>
</dbReference>
<dbReference type="Proteomes" id="UP001081071">
    <property type="component" value="Unassembled WGS sequence"/>
</dbReference>
<protein>
    <submittedName>
        <fullName evidence="2">VOC family protein</fullName>
    </submittedName>
</protein>
<dbReference type="InterPro" id="IPR037523">
    <property type="entry name" value="VOC_core"/>
</dbReference>
<reference evidence="2" key="1">
    <citation type="submission" date="2022-12" db="EMBL/GenBank/DDBJ databases">
        <authorList>
            <person name="Krivoruchko A.V."/>
            <person name="Elkin A."/>
        </authorList>
    </citation>
    <scope>NUCLEOTIDE SEQUENCE</scope>
    <source>
        <strain evidence="2">IEGM 1391</strain>
    </source>
</reference>
<dbReference type="PROSITE" id="PS51819">
    <property type="entry name" value="VOC"/>
    <property type="match status" value="1"/>
</dbReference>
<dbReference type="RefSeq" id="WP_269601699.1">
    <property type="nucleotide sequence ID" value="NZ_JAPWIJ010000001.1"/>
</dbReference>
<dbReference type="EMBL" id="JAPWIJ010000001">
    <property type="protein sequence ID" value="MCZ4517080.1"/>
    <property type="molecule type" value="Genomic_DNA"/>
</dbReference>
<name>A0ABT4M808_9NOCA</name>
<sequence>MDIVRAMPLLTVTDLDAALDAYVQVTGMEIVMNHGWIATLAPSGDSTAQLSLITTDPTGPVNPSASIEVDDVDSAYRAAVDANLEIVYEITNEEWGVRRFFFRDAGGNVVNVLAHM</sequence>
<dbReference type="InterPro" id="IPR029068">
    <property type="entry name" value="Glyas_Bleomycin-R_OHBP_Dase"/>
</dbReference>
<dbReference type="SUPFAM" id="SSF54593">
    <property type="entry name" value="Glyoxalase/Bleomycin resistance protein/Dihydroxybiphenyl dioxygenase"/>
    <property type="match status" value="1"/>
</dbReference>
<keyword evidence="3" id="KW-1185">Reference proteome</keyword>
<accession>A0ABT4M808</accession>
<organism evidence="2 3">
    <name type="scientific">Rhodococcus ruber</name>
    <dbReference type="NCBI Taxonomy" id="1830"/>
    <lineage>
        <taxon>Bacteria</taxon>
        <taxon>Bacillati</taxon>
        <taxon>Actinomycetota</taxon>
        <taxon>Actinomycetes</taxon>
        <taxon>Mycobacteriales</taxon>
        <taxon>Nocardiaceae</taxon>
        <taxon>Rhodococcus</taxon>
    </lineage>
</organism>
<dbReference type="Pfam" id="PF00903">
    <property type="entry name" value="Glyoxalase"/>
    <property type="match status" value="1"/>
</dbReference>
<comment type="caution">
    <text evidence="2">The sequence shown here is derived from an EMBL/GenBank/DDBJ whole genome shotgun (WGS) entry which is preliminary data.</text>
</comment>
<evidence type="ECO:0000313" key="2">
    <source>
        <dbReference type="EMBL" id="MCZ4517080.1"/>
    </source>
</evidence>
<evidence type="ECO:0000259" key="1">
    <source>
        <dbReference type="PROSITE" id="PS51819"/>
    </source>
</evidence>
<gene>
    <name evidence="2" type="ORF">O4220_01035</name>
</gene>
<feature type="domain" description="VOC" evidence="1">
    <location>
        <begin position="1"/>
        <end position="115"/>
    </location>
</feature>
<evidence type="ECO:0000313" key="3">
    <source>
        <dbReference type="Proteomes" id="UP001081071"/>
    </source>
</evidence>